<evidence type="ECO:0000313" key="1">
    <source>
        <dbReference type="EMBL" id="KAL2044144.1"/>
    </source>
</evidence>
<dbReference type="Proteomes" id="UP001590951">
    <property type="component" value="Unassembled WGS sequence"/>
</dbReference>
<evidence type="ECO:0000313" key="2">
    <source>
        <dbReference type="Proteomes" id="UP001590951"/>
    </source>
</evidence>
<gene>
    <name evidence="1" type="ORF">ABVK25_012417</name>
</gene>
<dbReference type="EMBL" id="JBHFEH010000203">
    <property type="protein sequence ID" value="KAL2044144.1"/>
    <property type="molecule type" value="Genomic_DNA"/>
</dbReference>
<reference evidence="1 2" key="1">
    <citation type="submission" date="2024-09" db="EMBL/GenBank/DDBJ databases">
        <title>Rethinking Asexuality: The Enigmatic Case of Functional Sexual Genes in Lepraria (Stereocaulaceae).</title>
        <authorList>
            <person name="Doellman M."/>
            <person name="Sun Y."/>
            <person name="Barcenas-Pena A."/>
            <person name="Lumbsch H.T."/>
            <person name="Grewe F."/>
        </authorList>
    </citation>
    <scope>NUCLEOTIDE SEQUENCE [LARGE SCALE GENOMIC DNA]</scope>
    <source>
        <strain evidence="1 2">Grewe 0041</strain>
    </source>
</reference>
<organism evidence="1 2">
    <name type="scientific">Lepraria finkii</name>
    <dbReference type="NCBI Taxonomy" id="1340010"/>
    <lineage>
        <taxon>Eukaryota</taxon>
        <taxon>Fungi</taxon>
        <taxon>Dikarya</taxon>
        <taxon>Ascomycota</taxon>
        <taxon>Pezizomycotina</taxon>
        <taxon>Lecanoromycetes</taxon>
        <taxon>OSLEUM clade</taxon>
        <taxon>Lecanoromycetidae</taxon>
        <taxon>Lecanorales</taxon>
        <taxon>Lecanorineae</taxon>
        <taxon>Stereocaulaceae</taxon>
        <taxon>Lepraria</taxon>
    </lineage>
</organism>
<protein>
    <submittedName>
        <fullName evidence="1">Uncharacterized protein</fullName>
    </submittedName>
</protein>
<name>A0ABR4AE83_9LECA</name>
<proteinExistence type="predicted"/>
<keyword evidence="2" id="KW-1185">Reference proteome</keyword>
<sequence>MRIVLSRLQNVFQGLQSEQDTRKYGWSVMLAYLCFRLLIGTQPRLEDGAANRIRDRLEGFLDDLLFYGVDLAFERFVFSVIDHFNYSKLDLFVAEKDTTEFSDPRHCLSLGADG</sequence>
<accession>A0ABR4AE83</accession>
<comment type="caution">
    <text evidence="1">The sequence shown here is derived from an EMBL/GenBank/DDBJ whole genome shotgun (WGS) entry which is preliminary data.</text>
</comment>